<evidence type="ECO:0000313" key="7">
    <source>
        <dbReference type="EMBL" id="GAA4937865.1"/>
    </source>
</evidence>
<reference evidence="8" key="1">
    <citation type="journal article" date="2019" name="Int. J. Syst. Evol. Microbiol.">
        <title>The Global Catalogue of Microorganisms (GCM) 10K type strain sequencing project: providing services to taxonomists for standard genome sequencing and annotation.</title>
        <authorList>
            <consortium name="The Broad Institute Genomics Platform"/>
            <consortium name="The Broad Institute Genome Sequencing Center for Infectious Disease"/>
            <person name="Wu L."/>
            <person name="Ma J."/>
        </authorList>
    </citation>
    <scope>NUCLEOTIDE SEQUENCE [LARGE SCALE GENOMIC DNA]</scope>
    <source>
        <strain evidence="8">JCM 19134</strain>
    </source>
</reference>
<dbReference type="Proteomes" id="UP001409585">
    <property type="component" value="Unassembled WGS sequence"/>
</dbReference>
<dbReference type="EMBL" id="BAABLX010000009">
    <property type="protein sequence ID" value="GAA4937865.1"/>
    <property type="molecule type" value="Genomic_DNA"/>
</dbReference>
<dbReference type="InterPro" id="IPR003018">
    <property type="entry name" value="GAF"/>
</dbReference>
<evidence type="ECO:0000313" key="8">
    <source>
        <dbReference type="Proteomes" id="UP001409585"/>
    </source>
</evidence>
<dbReference type="SUPFAM" id="SSF46689">
    <property type="entry name" value="Homeodomain-like"/>
    <property type="match status" value="1"/>
</dbReference>
<dbReference type="InterPro" id="IPR027417">
    <property type="entry name" value="P-loop_NTPase"/>
</dbReference>
<evidence type="ECO:0000256" key="5">
    <source>
        <dbReference type="ARBA" id="ARBA00023163"/>
    </source>
</evidence>
<dbReference type="Gene3D" id="1.10.10.60">
    <property type="entry name" value="Homeodomain-like"/>
    <property type="match status" value="1"/>
</dbReference>
<keyword evidence="5" id="KW-0804">Transcription</keyword>
<dbReference type="AlphaFoldDB" id="A0AAV3U0C7"/>
<comment type="caution">
    <text evidence="7">The sequence shown here is derived from an EMBL/GenBank/DDBJ whole genome shotgun (WGS) entry which is preliminary data.</text>
</comment>
<evidence type="ECO:0000256" key="1">
    <source>
        <dbReference type="ARBA" id="ARBA00022741"/>
    </source>
</evidence>
<dbReference type="Pfam" id="PF00158">
    <property type="entry name" value="Sigma54_activat"/>
    <property type="match status" value="1"/>
</dbReference>
<dbReference type="Pfam" id="PF25601">
    <property type="entry name" value="AAA_lid_14"/>
    <property type="match status" value="1"/>
</dbReference>
<dbReference type="GO" id="GO:0006355">
    <property type="term" value="P:regulation of DNA-templated transcription"/>
    <property type="evidence" value="ECO:0007669"/>
    <property type="project" value="InterPro"/>
</dbReference>
<proteinExistence type="predicted"/>
<name>A0AAV3U0C7_9ALTE</name>
<dbReference type="SUPFAM" id="SSF55781">
    <property type="entry name" value="GAF domain-like"/>
    <property type="match status" value="1"/>
</dbReference>
<dbReference type="InterPro" id="IPR025662">
    <property type="entry name" value="Sigma_54_int_dom_ATP-bd_1"/>
</dbReference>
<dbReference type="PANTHER" id="PTHR32071:SF77">
    <property type="entry name" value="TRANSCRIPTIONAL REGULATORY PROTEIN"/>
    <property type="match status" value="1"/>
</dbReference>
<dbReference type="InterPro" id="IPR029016">
    <property type="entry name" value="GAF-like_dom_sf"/>
</dbReference>
<dbReference type="InterPro" id="IPR002197">
    <property type="entry name" value="HTH_Fis"/>
</dbReference>
<dbReference type="InterPro" id="IPR002078">
    <property type="entry name" value="Sigma_54_int"/>
</dbReference>
<dbReference type="Gene3D" id="3.40.50.300">
    <property type="entry name" value="P-loop containing nucleotide triphosphate hydrolases"/>
    <property type="match status" value="1"/>
</dbReference>
<dbReference type="PROSITE" id="PS00675">
    <property type="entry name" value="SIGMA54_INTERACT_1"/>
    <property type="match status" value="1"/>
</dbReference>
<dbReference type="PROSITE" id="PS00688">
    <property type="entry name" value="SIGMA54_INTERACT_3"/>
    <property type="match status" value="1"/>
</dbReference>
<sequence length="633" mass="70000">MAVSNQVRHVTEIEQVLDGQQSQRDATVVNSWIRCVSDYRLDPSQQVPAHIVSPQCLREHRQRNERLIHIARHGLNELFRQVAGHDYVLLLADNEGVTIDYFGDSRFESELRRAGLYLGAEWSEARAGTCGVGSCIVTGEALTIHQGDHFDSAHMPLSCTAAPIYNPDGHLAAVLDISLLRPPGPKISQNLALHLVRQSARHVELANLMHEQRRGWVLCFSRQPAFLDVDPEHAIALDADGRLVGMTHSACRELAALMGCSWRQPRKLLGQPISRFFQTDAEHLARLARNREPAQRMLLATDNSSWYARLQGPDWTPLNQSLSLPSRTRSNNAEPHPAFAELHWGDQRMAALLQQCSRVAKTNLPVLLQGETGTGKERLAQAIHTASGRPGAFVAVNCAAIPESLIEGELFGHAPGAFTGAASKGRAGLIESANGGTLFLDEIGDMPSNLQARLLRVLSEGEVLRVGATSATPLDIRVVSATLHNLESRMASGDFRNDLYHRLAGAEFWLPALREREDLLPLAQVLAQKHAVNAQLSPEVTEFFAQYAWPGNIRELDTTLRFALLLSDDHRLTLAQLPERLLRRVPQGLQRQQSCSIEQAIAECDGNVSAAARKLGVDRSTIYRHLRRKNPTN</sequence>
<dbReference type="PANTHER" id="PTHR32071">
    <property type="entry name" value="TRANSCRIPTIONAL REGULATORY PROTEIN"/>
    <property type="match status" value="1"/>
</dbReference>
<dbReference type="InterPro" id="IPR058031">
    <property type="entry name" value="AAA_lid_NorR"/>
</dbReference>
<dbReference type="PROSITE" id="PS50045">
    <property type="entry name" value="SIGMA54_INTERACT_4"/>
    <property type="match status" value="1"/>
</dbReference>
<keyword evidence="3" id="KW-0805">Transcription regulation</keyword>
<dbReference type="CDD" id="cd00009">
    <property type="entry name" value="AAA"/>
    <property type="match status" value="1"/>
</dbReference>
<dbReference type="InterPro" id="IPR009057">
    <property type="entry name" value="Homeodomain-like_sf"/>
</dbReference>
<dbReference type="GO" id="GO:0005524">
    <property type="term" value="F:ATP binding"/>
    <property type="evidence" value="ECO:0007669"/>
    <property type="project" value="UniProtKB-KW"/>
</dbReference>
<accession>A0AAV3U0C7</accession>
<keyword evidence="4" id="KW-0238">DNA-binding</keyword>
<dbReference type="Gene3D" id="3.30.450.40">
    <property type="match status" value="1"/>
</dbReference>
<evidence type="ECO:0000259" key="6">
    <source>
        <dbReference type="PROSITE" id="PS50045"/>
    </source>
</evidence>
<feature type="domain" description="Sigma-54 factor interaction" evidence="6">
    <location>
        <begin position="342"/>
        <end position="565"/>
    </location>
</feature>
<evidence type="ECO:0000256" key="4">
    <source>
        <dbReference type="ARBA" id="ARBA00023125"/>
    </source>
</evidence>
<dbReference type="SUPFAM" id="SSF52540">
    <property type="entry name" value="P-loop containing nucleoside triphosphate hydrolases"/>
    <property type="match status" value="1"/>
</dbReference>
<dbReference type="RefSeq" id="WP_345419386.1">
    <property type="nucleotide sequence ID" value="NZ_AP031496.1"/>
</dbReference>
<dbReference type="PROSITE" id="PS00676">
    <property type="entry name" value="SIGMA54_INTERACT_2"/>
    <property type="match status" value="1"/>
</dbReference>
<keyword evidence="1" id="KW-0547">Nucleotide-binding</keyword>
<evidence type="ECO:0000256" key="2">
    <source>
        <dbReference type="ARBA" id="ARBA00022840"/>
    </source>
</evidence>
<dbReference type="InterPro" id="IPR003593">
    <property type="entry name" value="AAA+_ATPase"/>
</dbReference>
<gene>
    <name evidence="7" type="ORF">GCM10025791_14520</name>
</gene>
<dbReference type="FunFam" id="3.40.50.300:FF:000006">
    <property type="entry name" value="DNA-binding transcriptional regulator NtrC"/>
    <property type="match status" value="1"/>
</dbReference>
<dbReference type="Gene3D" id="1.10.8.60">
    <property type="match status" value="1"/>
</dbReference>
<protein>
    <submittedName>
        <fullName evidence="7">Sigma-54-dependent Fis family transcriptional regulator</fullName>
    </submittedName>
</protein>
<dbReference type="InterPro" id="IPR025943">
    <property type="entry name" value="Sigma_54_int_dom_ATP-bd_2"/>
</dbReference>
<dbReference type="Pfam" id="PF02954">
    <property type="entry name" value="HTH_8"/>
    <property type="match status" value="1"/>
</dbReference>
<dbReference type="InterPro" id="IPR025944">
    <property type="entry name" value="Sigma_54_int_dom_CS"/>
</dbReference>
<dbReference type="GO" id="GO:0043565">
    <property type="term" value="F:sequence-specific DNA binding"/>
    <property type="evidence" value="ECO:0007669"/>
    <property type="project" value="InterPro"/>
</dbReference>
<dbReference type="Pfam" id="PF01590">
    <property type="entry name" value="GAF"/>
    <property type="match status" value="1"/>
</dbReference>
<evidence type="ECO:0000256" key="3">
    <source>
        <dbReference type="ARBA" id="ARBA00023015"/>
    </source>
</evidence>
<keyword evidence="8" id="KW-1185">Reference proteome</keyword>
<keyword evidence="2" id="KW-0067">ATP-binding</keyword>
<dbReference type="SMART" id="SM00382">
    <property type="entry name" value="AAA"/>
    <property type="match status" value="1"/>
</dbReference>
<organism evidence="7 8">
    <name type="scientific">Halioxenophilus aromaticivorans</name>
    <dbReference type="NCBI Taxonomy" id="1306992"/>
    <lineage>
        <taxon>Bacteria</taxon>
        <taxon>Pseudomonadati</taxon>
        <taxon>Pseudomonadota</taxon>
        <taxon>Gammaproteobacteria</taxon>
        <taxon>Alteromonadales</taxon>
        <taxon>Alteromonadaceae</taxon>
        <taxon>Halioxenophilus</taxon>
    </lineage>
</organism>